<protein>
    <submittedName>
        <fullName evidence="4">Thioredoxin reductase</fullName>
    </submittedName>
</protein>
<keyword evidence="5" id="KW-1185">Reference proteome</keyword>
<dbReference type="InterPro" id="IPR036188">
    <property type="entry name" value="FAD/NAD-bd_sf"/>
</dbReference>
<evidence type="ECO:0000313" key="5">
    <source>
        <dbReference type="Proteomes" id="UP000503640"/>
    </source>
</evidence>
<reference evidence="5" key="1">
    <citation type="journal article" date="2020" name="Appl. Environ. Microbiol.">
        <title>Diazotrophic Anaeromyxobacter Isolates from Soils.</title>
        <authorList>
            <person name="Masuda Y."/>
            <person name="Yamanaka H."/>
            <person name="Xu Z.X."/>
            <person name="Shiratori Y."/>
            <person name="Aono T."/>
            <person name="Amachi S."/>
            <person name="Senoo K."/>
            <person name="Itoh H."/>
        </authorList>
    </citation>
    <scope>NUCLEOTIDE SEQUENCE [LARGE SCALE GENOMIC DNA]</scope>
    <source>
        <strain evidence="5">R267</strain>
    </source>
</reference>
<feature type="domain" description="FAD/NAD(P)-binding" evidence="3">
    <location>
        <begin position="10"/>
        <end position="300"/>
    </location>
</feature>
<evidence type="ECO:0000256" key="1">
    <source>
        <dbReference type="ARBA" id="ARBA00022630"/>
    </source>
</evidence>
<proteinExistence type="predicted"/>
<dbReference type="Proteomes" id="UP000503640">
    <property type="component" value="Unassembled WGS sequence"/>
</dbReference>
<dbReference type="PANTHER" id="PTHR48105">
    <property type="entry name" value="THIOREDOXIN REDUCTASE 1-RELATED-RELATED"/>
    <property type="match status" value="1"/>
</dbReference>
<dbReference type="Pfam" id="PF07992">
    <property type="entry name" value="Pyr_redox_2"/>
    <property type="match status" value="1"/>
</dbReference>
<accession>A0A7I9VK50</accession>
<dbReference type="PRINTS" id="PR00368">
    <property type="entry name" value="FADPNR"/>
</dbReference>
<gene>
    <name evidence="4" type="ORF">AMYX_12610</name>
</gene>
<dbReference type="AlphaFoldDB" id="A0A7I9VK50"/>
<dbReference type="SUPFAM" id="SSF51905">
    <property type="entry name" value="FAD/NAD(P)-binding domain"/>
    <property type="match status" value="1"/>
</dbReference>
<dbReference type="InterPro" id="IPR050097">
    <property type="entry name" value="Ferredoxin-NADP_redctase_2"/>
</dbReference>
<dbReference type="InterPro" id="IPR023753">
    <property type="entry name" value="FAD/NAD-binding_dom"/>
</dbReference>
<dbReference type="RefSeq" id="WP_176064035.1">
    <property type="nucleotide sequence ID" value="NZ_BJTG01000003.1"/>
</dbReference>
<comment type="caution">
    <text evidence="4">The sequence shown here is derived from an EMBL/GenBank/DDBJ whole genome shotgun (WGS) entry which is preliminary data.</text>
</comment>
<name>A0A7I9VK50_9BACT</name>
<evidence type="ECO:0000313" key="4">
    <source>
        <dbReference type="EMBL" id="GEJ56520.1"/>
    </source>
</evidence>
<keyword evidence="1" id="KW-0285">Flavoprotein</keyword>
<keyword evidence="2" id="KW-0560">Oxidoreductase</keyword>
<dbReference type="Gene3D" id="3.50.50.60">
    <property type="entry name" value="FAD/NAD(P)-binding domain"/>
    <property type="match status" value="2"/>
</dbReference>
<dbReference type="GO" id="GO:0016491">
    <property type="term" value="F:oxidoreductase activity"/>
    <property type="evidence" value="ECO:0007669"/>
    <property type="project" value="UniProtKB-KW"/>
</dbReference>
<organism evidence="4 5">
    <name type="scientific">Anaeromyxobacter diazotrophicus</name>
    <dbReference type="NCBI Taxonomy" id="2590199"/>
    <lineage>
        <taxon>Bacteria</taxon>
        <taxon>Pseudomonadati</taxon>
        <taxon>Myxococcota</taxon>
        <taxon>Myxococcia</taxon>
        <taxon>Myxococcales</taxon>
        <taxon>Cystobacterineae</taxon>
        <taxon>Anaeromyxobacteraceae</taxon>
        <taxon>Anaeromyxobacter</taxon>
    </lineage>
</organism>
<sequence>MALEKERQDYEVVVVGGGPAGLTAALYAARARRKTLLLEKGLLGGLATSTSEVCNYPGFPEDISGLELMKRFEAQARRFGVEIKNAPVKKLNLAGADKVVETFRTAYHARAVVLATGGKPRLLGVPGEEAFLYDKGISFCATCDAAQCTGKTVLVVGSGDAALEEGSFLTRYARKVIVSVRHEEGRVRAQPAAREEALGNPKMEFRWNTVVDHFEGDGRLETAVLRDTRNGALVPLAVDRCFYFIGHLPATALFAGQVALSEQGYVRTDARMRTSLEGVFAAGDVRDTSLRQIATAVGDGAVAGSEAQRYLTDRDSLPARAAPLPRASLEEELPC</sequence>
<evidence type="ECO:0000256" key="2">
    <source>
        <dbReference type="ARBA" id="ARBA00023002"/>
    </source>
</evidence>
<dbReference type="EMBL" id="BJTG01000003">
    <property type="protein sequence ID" value="GEJ56520.1"/>
    <property type="molecule type" value="Genomic_DNA"/>
</dbReference>
<dbReference type="PRINTS" id="PR00469">
    <property type="entry name" value="PNDRDTASEII"/>
</dbReference>
<evidence type="ECO:0000259" key="3">
    <source>
        <dbReference type="Pfam" id="PF07992"/>
    </source>
</evidence>